<protein>
    <recommendedName>
        <fullName evidence="3">thioredoxin-dependent peroxiredoxin</fullName>
        <ecNumber evidence="3">1.11.1.24</ecNumber>
    </recommendedName>
    <alternativeName>
        <fullName evidence="9">Thioredoxin peroxidase</fullName>
    </alternativeName>
    <alternativeName>
        <fullName evidence="11">Thioredoxin-dependent peroxiredoxin Bcp</fullName>
    </alternativeName>
</protein>
<evidence type="ECO:0000256" key="5">
    <source>
        <dbReference type="ARBA" id="ARBA00022862"/>
    </source>
</evidence>
<dbReference type="GO" id="GO:0045454">
    <property type="term" value="P:cell redox homeostasis"/>
    <property type="evidence" value="ECO:0007669"/>
    <property type="project" value="TreeGrafter"/>
</dbReference>
<feature type="domain" description="Thioredoxin" evidence="14">
    <location>
        <begin position="2"/>
        <end position="150"/>
    </location>
</feature>
<dbReference type="EMBL" id="LR134441">
    <property type="protein sequence ID" value="VEI00332.1"/>
    <property type="molecule type" value="Genomic_DNA"/>
</dbReference>
<proteinExistence type="inferred from homology"/>
<dbReference type="GO" id="GO:0008379">
    <property type="term" value="F:thioredoxin peroxidase activity"/>
    <property type="evidence" value="ECO:0007669"/>
    <property type="project" value="TreeGrafter"/>
</dbReference>
<evidence type="ECO:0000259" key="14">
    <source>
        <dbReference type="PROSITE" id="PS51352"/>
    </source>
</evidence>
<dbReference type="Proteomes" id="UP000028349">
    <property type="component" value="Unassembled WGS sequence"/>
</dbReference>
<evidence type="ECO:0000256" key="1">
    <source>
        <dbReference type="ARBA" id="ARBA00003330"/>
    </source>
</evidence>
<dbReference type="GO" id="GO:0005737">
    <property type="term" value="C:cytoplasm"/>
    <property type="evidence" value="ECO:0007669"/>
    <property type="project" value="TreeGrafter"/>
</dbReference>
<dbReference type="RefSeq" id="WP_034717880.1">
    <property type="nucleotide sequence ID" value="NZ_FOIX01000001.1"/>
</dbReference>
<evidence type="ECO:0000256" key="3">
    <source>
        <dbReference type="ARBA" id="ARBA00013017"/>
    </source>
</evidence>
<evidence type="ECO:0000313" key="18">
    <source>
        <dbReference type="Proteomes" id="UP000270036"/>
    </source>
</evidence>
<dbReference type="InterPro" id="IPR024706">
    <property type="entry name" value="Peroxiredoxin_AhpC-typ"/>
</dbReference>
<dbReference type="PIRSF" id="PIRSF000239">
    <property type="entry name" value="AHPC"/>
    <property type="match status" value="1"/>
</dbReference>
<dbReference type="InterPro" id="IPR013766">
    <property type="entry name" value="Thioredoxin_domain"/>
</dbReference>
<dbReference type="Proteomes" id="UP000270036">
    <property type="component" value="Chromosome"/>
</dbReference>
<keyword evidence="5" id="KW-0049">Antioxidant</keyword>
<evidence type="ECO:0000256" key="13">
    <source>
        <dbReference type="PIRSR" id="PIRSR000239-1"/>
    </source>
</evidence>
<evidence type="ECO:0000313" key="15">
    <source>
        <dbReference type="EMBL" id="KEY17940.1"/>
    </source>
</evidence>
<keyword evidence="6 16" id="KW-0560">Oxidoreductase</keyword>
<dbReference type="InterPro" id="IPR050924">
    <property type="entry name" value="Peroxiredoxin_BCP/PrxQ"/>
</dbReference>
<dbReference type="EMBL" id="JPEP01000002">
    <property type="protein sequence ID" value="KEY17940.1"/>
    <property type="molecule type" value="Genomic_DNA"/>
</dbReference>
<comment type="similarity">
    <text evidence="10">Belongs to the peroxiredoxin family. BCP/PrxQ subfamily.</text>
</comment>
<reference evidence="16 18" key="2">
    <citation type="submission" date="2018-12" db="EMBL/GenBank/DDBJ databases">
        <authorList>
            <consortium name="Pathogen Informatics"/>
        </authorList>
    </citation>
    <scope>NUCLEOTIDE SEQUENCE [LARGE SCALE GENOMIC DNA]</scope>
    <source>
        <strain evidence="16 18">NCTC13489</strain>
    </source>
</reference>
<comment type="subunit">
    <text evidence="2">Monomer.</text>
</comment>
<evidence type="ECO:0000256" key="11">
    <source>
        <dbReference type="ARBA" id="ARBA00042639"/>
    </source>
</evidence>
<comment type="catalytic activity">
    <reaction evidence="12">
        <text>a hydroperoxide + [thioredoxin]-dithiol = an alcohol + [thioredoxin]-disulfide + H2O</text>
        <dbReference type="Rhea" id="RHEA:62620"/>
        <dbReference type="Rhea" id="RHEA-COMP:10698"/>
        <dbReference type="Rhea" id="RHEA-COMP:10700"/>
        <dbReference type="ChEBI" id="CHEBI:15377"/>
        <dbReference type="ChEBI" id="CHEBI:29950"/>
        <dbReference type="ChEBI" id="CHEBI:30879"/>
        <dbReference type="ChEBI" id="CHEBI:35924"/>
        <dbReference type="ChEBI" id="CHEBI:50058"/>
        <dbReference type="EC" id="1.11.1.24"/>
    </reaction>
</comment>
<evidence type="ECO:0000256" key="10">
    <source>
        <dbReference type="ARBA" id="ARBA00038489"/>
    </source>
</evidence>
<dbReference type="FunFam" id="3.40.30.10:FF:000007">
    <property type="entry name" value="Thioredoxin-dependent thiol peroxidase"/>
    <property type="match status" value="1"/>
</dbReference>
<dbReference type="NCBIfam" id="NF006960">
    <property type="entry name" value="PRK09437.1"/>
    <property type="match status" value="1"/>
</dbReference>
<evidence type="ECO:0000256" key="9">
    <source>
        <dbReference type="ARBA" id="ARBA00032824"/>
    </source>
</evidence>
<keyword evidence="17" id="KW-1185">Reference proteome</keyword>
<dbReference type="OrthoDB" id="9812811at2"/>
<evidence type="ECO:0000256" key="8">
    <source>
        <dbReference type="ARBA" id="ARBA00023284"/>
    </source>
</evidence>
<keyword evidence="8" id="KW-0676">Redox-active center</keyword>
<comment type="function">
    <text evidence="1">Thiol-specific peroxidase that catalyzes the reduction of hydrogen peroxide and organic hydroperoxides to water and alcohols, respectively. Plays a role in cell protection against oxidative stress by detoxifying peroxides and as sensor of hydrogen peroxide-mediated signaling events.</text>
</comment>
<evidence type="ECO:0000256" key="4">
    <source>
        <dbReference type="ARBA" id="ARBA00022559"/>
    </source>
</evidence>
<dbReference type="InterPro" id="IPR036249">
    <property type="entry name" value="Thioredoxin-like_sf"/>
</dbReference>
<keyword evidence="4 16" id="KW-0575">Peroxidase</keyword>
<dbReference type="PROSITE" id="PS51352">
    <property type="entry name" value="THIOREDOXIN_2"/>
    <property type="match status" value="1"/>
</dbReference>
<evidence type="ECO:0000256" key="7">
    <source>
        <dbReference type="ARBA" id="ARBA00023157"/>
    </source>
</evidence>
<dbReference type="PANTHER" id="PTHR42801">
    <property type="entry name" value="THIOREDOXIN-DEPENDENT PEROXIDE REDUCTASE"/>
    <property type="match status" value="1"/>
</dbReference>
<dbReference type="STRING" id="266748.HY04_05245"/>
<evidence type="ECO:0000256" key="6">
    <source>
        <dbReference type="ARBA" id="ARBA00023002"/>
    </source>
</evidence>
<evidence type="ECO:0000256" key="12">
    <source>
        <dbReference type="ARBA" id="ARBA00049091"/>
    </source>
</evidence>
<dbReference type="SUPFAM" id="SSF52833">
    <property type="entry name" value="Thioredoxin-like"/>
    <property type="match status" value="1"/>
</dbReference>
<dbReference type="KEGG" id="cant:NCTC13489_02064"/>
<accession>A0A3S4YTW9</accession>
<dbReference type="Pfam" id="PF00578">
    <property type="entry name" value="AhpC-TSA"/>
    <property type="match status" value="1"/>
</dbReference>
<evidence type="ECO:0000256" key="2">
    <source>
        <dbReference type="ARBA" id="ARBA00011245"/>
    </source>
</evidence>
<dbReference type="Gene3D" id="3.40.30.10">
    <property type="entry name" value="Glutaredoxin"/>
    <property type="match status" value="1"/>
</dbReference>
<dbReference type="CDD" id="cd03017">
    <property type="entry name" value="PRX_BCP"/>
    <property type="match status" value="1"/>
</dbReference>
<dbReference type="GO" id="GO:0034599">
    <property type="term" value="P:cellular response to oxidative stress"/>
    <property type="evidence" value="ECO:0007669"/>
    <property type="project" value="TreeGrafter"/>
</dbReference>
<sequence length="150" mass="17037">MLTVGDKLPQFELLNQDGDKVQSKSFLGKKLVIFFYPKASTPGCTTEACNLNDNLAELTKEGYQLIGISADPVPAQRKFHEKNAFQFPLLSDESKETLEKFGVWIMKNFMGREYMGVMRTTFIFDEKGICTRVIDKVKNKTAARQILKES</sequence>
<reference evidence="15 17" key="1">
    <citation type="submission" date="2014-07" db="EMBL/GenBank/DDBJ databases">
        <authorList>
            <person name="Pisani N.G."/>
            <person name="Newman J.D."/>
        </authorList>
    </citation>
    <scope>NUCLEOTIDE SEQUENCE [LARGE SCALE GENOMIC DNA]</scope>
    <source>
        <strain evidence="15 17">LMG 24720</strain>
    </source>
</reference>
<gene>
    <name evidence="16" type="primary">bcp</name>
    <name evidence="15" type="ORF">HY04_05245</name>
    <name evidence="16" type="ORF">NCTC13489_02064</name>
</gene>
<dbReference type="AlphaFoldDB" id="A0A3S4YTW9"/>
<keyword evidence="7" id="KW-1015">Disulfide bond</keyword>
<dbReference type="EC" id="1.11.1.24" evidence="3"/>
<name>A0A3S4YTW9_9FLAO</name>
<evidence type="ECO:0000313" key="16">
    <source>
        <dbReference type="EMBL" id="VEI00332.1"/>
    </source>
</evidence>
<dbReference type="InterPro" id="IPR000866">
    <property type="entry name" value="AhpC/TSA"/>
</dbReference>
<feature type="active site" description="Cysteine sulfenic acid (-SOH) intermediate; for peroxidase activity" evidence="13">
    <location>
        <position position="44"/>
    </location>
</feature>
<organism evidence="16 18">
    <name type="scientific">Kaistella antarctica</name>
    <dbReference type="NCBI Taxonomy" id="266748"/>
    <lineage>
        <taxon>Bacteria</taxon>
        <taxon>Pseudomonadati</taxon>
        <taxon>Bacteroidota</taxon>
        <taxon>Flavobacteriia</taxon>
        <taxon>Flavobacteriales</taxon>
        <taxon>Weeksellaceae</taxon>
        <taxon>Chryseobacterium group</taxon>
        <taxon>Kaistella</taxon>
    </lineage>
</organism>
<dbReference type="PANTHER" id="PTHR42801:SF4">
    <property type="entry name" value="AHPC_TSA FAMILY PROTEIN"/>
    <property type="match status" value="1"/>
</dbReference>
<evidence type="ECO:0000313" key="17">
    <source>
        <dbReference type="Proteomes" id="UP000028349"/>
    </source>
</evidence>